<reference evidence="3 4" key="1">
    <citation type="submission" date="2017-07" db="EMBL/GenBank/DDBJ databases">
        <title>Leptospira spp. isolated from tropical soils.</title>
        <authorList>
            <person name="Thibeaux R."/>
            <person name="Iraola G."/>
            <person name="Ferres I."/>
            <person name="Bierque E."/>
            <person name="Girault D."/>
            <person name="Soupe-Gilbert M.-E."/>
            <person name="Picardeau M."/>
            <person name="Goarant C."/>
        </authorList>
    </citation>
    <scope>NUCLEOTIDE SEQUENCE [LARGE SCALE GENOMIC DNA]</scope>
    <source>
        <strain evidence="1 4">FH2-B-C1</strain>
        <strain evidence="2 3">FH2-B-D1</strain>
    </source>
</reference>
<dbReference type="SUPFAM" id="SSF63825">
    <property type="entry name" value="YWTD domain"/>
    <property type="match status" value="1"/>
</dbReference>
<dbReference type="InterPro" id="IPR011042">
    <property type="entry name" value="6-blade_b-propeller_TolB-like"/>
</dbReference>
<name>A0A2M9YUA5_9LEPT</name>
<dbReference type="EMBL" id="NPDU01000002">
    <property type="protein sequence ID" value="PJZ63807.1"/>
    <property type="molecule type" value="Genomic_DNA"/>
</dbReference>
<dbReference type="Proteomes" id="UP000232149">
    <property type="component" value="Unassembled WGS sequence"/>
</dbReference>
<evidence type="ECO:0000313" key="4">
    <source>
        <dbReference type="Proteomes" id="UP000232188"/>
    </source>
</evidence>
<evidence type="ECO:0000313" key="3">
    <source>
        <dbReference type="Proteomes" id="UP000232149"/>
    </source>
</evidence>
<dbReference type="PANTHER" id="PTHR46388">
    <property type="entry name" value="NHL REPEAT-CONTAINING PROTEIN 2"/>
    <property type="match status" value="1"/>
</dbReference>
<proteinExistence type="predicted"/>
<accession>A0A2M9YUA5</accession>
<gene>
    <name evidence="2" type="ORF">CH376_01435</name>
    <name evidence="1" type="ORF">CH380_00880</name>
</gene>
<dbReference type="EMBL" id="NPDV01000001">
    <property type="protein sequence ID" value="PJZ55105.1"/>
    <property type="molecule type" value="Genomic_DNA"/>
</dbReference>
<dbReference type="PANTHER" id="PTHR46388:SF2">
    <property type="entry name" value="NHL REPEAT-CONTAINING PROTEIN 2"/>
    <property type="match status" value="1"/>
</dbReference>
<keyword evidence="3" id="KW-1185">Reference proteome</keyword>
<organism evidence="1 4">
    <name type="scientific">Leptospira adleri</name>
    <dbReference type="NCBI Taxonomy" id="2023186"/>
    <lineage>
        <taxon>Bacteria</taxon>
        <taxon>Pseudomonadati</taxon>
        <taxon>Spirochaetota</taxon>
        <taxon>Spirochaetia</taxon>
        <taxon>Leptospirales</taxon>
        <taxon>Leptospiraceae</taxon>
        <taxon>Leptospira</taxon>
    </lineage>
</organism>
<evidence type="ECO:0000313" key="1">
    <source>
        <dbReference type="EMBL" id="PJZ55105.1"/>
    </source>
</evidence>
<dbReference type="Gene3D" id="2.40.10.500">
    <property type="match status" value="1"/>
</dbReference>
<dbReference type="Gene3D" id="2.120.10.30">
    <property type="entry name" value="TolB, C-terminal domain"/>
    <property type="match status" value="2"/>
</dbReference>
<dbReference type="RefSeq" id="WP_100783848.1">
    <property type="nucleotide sequence ID" value="NZ_NPDU01000002.1"/>
</dbReference>
<protein>
    <recommendedName>
        <fullName evidence="5">NHL repeat protein</fullName>
    </recommendedName>
</protein>
<comment type="caution">
    <text evidence="1">The sequence shown here is derived from an EMBL/GenBank/DDBJ whole genome shotgun (WGS) entry which is preliminary data.</text>
</comment>
<dbReference type="PROSITE" id="PS51257">
    <property type="entry name" value="PROKAR_LIPOPROTEIN"/>
    <property type="match status" value="1"/>
</dbReference>
<sequence length="729" mass="74278">MKIFGIVPFYLAFYFLFFFGCLGNRNDSDFSFKGIFGFPLTSVVGGSGPFKISGTVSGLTGTALILQLNGDETVNVSSNGVFEFKSQLENQKTYLVTVVSNPVSPNQICSVTNASGLIASRDISDIRVVCSSTAYTVSGSIVGLSGSGLILLNNGADSLSVTGSSFTFSTLVASGGSYAVSVSANPSTPAQVCSVSNSSGTVTSSNITNVLVTCSTNSYTVSGTISGLSGSGFKLKNNGGDEISPSGTSFVFPTAVADGGAYSISVSNQPSSPKQLCSITSGAGVIAGANVSTPSITCVNQYSVGGTVTGLSGSVTLKNLVNSDTFTVTADGNFTMPTGLIASETFNLTVTSNPFGQFCKVAMMYGSIVSSHITDIRVHCQNGTSGPISGGNSILSDLSFLTGNMEVLPPFTNLIFTGKVGINGYSNGIGNAATFNTPGQIATDGKRIFVADTLNDRVRAIEISTRIVSDLFNFSNVKGVATDGVFVYACGENSSNIVKYDLGTGTTYDIVPPNAFGTVDGLLGSAKLNKPNHLSVDGVKIYVSDTGNHKIRMIDQRAGTVNTIAGTGVAGIGSGPAMATPLNSPKGLYLQGNSLFIASTDADAIVKLDLSLSTLSVLAGGNTGSYDSAVGTGAAFSGPTSLISDGSKLYFTDAGSGLIRTISLTSPHPTSTISGCAGKSGTSSGVHYAAPCPSSATTAASFGIPYGITSDGVNIFISDAADHIVRRME</sequence>
<dbReference type="AlphaFoldDB" id="A0A2M9YUA5"/>
<evidence type="ECO:0000313" key="2">
    <source>
        <dbReference type="EMBL" id="PJZ63807.1"/>
    </source>
</evidence>
<dbReference type="Proteomes" id="UP000232188">
    <property type="component" value="Unassembled WGS sequence"/>
</dbReference>
<evidence type="ECO:0008006" key="5">
    <source>
        <dbReference type="Google" id="ProtNLM"/>
    </source>
</evidence>